<sequence>MIPTVAGVFCYRFFMMKIPRFTPLCLLYQAQNQARDQVA</sequence>
<proteinExistence type="predicted"/>
<dbReference type="EMBL" id="BK016169">
    <property type="protein sequence ID" value="DAF99624.1"/>
    <property type="molecule type" value="Genomic_DNA"/>
</dbReference>
<reference evidence="1" key="1">
    <citation type="journal article" date="2021" name="Proc. Natl. Acad. Sci. U.S.A.">
        <title>A Catalog of Tens of Thousands of Viruses from Human Metagenomes Reveals Hidden Associations with Chronic Diseases.</title>
        <authorList>
            <person name="Tisza M.J."/>
            <person name="Buck C.B."/>
        </authorList>
    </citation>
    <scope>NUCLEOTIDE SEQUENCE</scope>
    <source>
        <strain evidence="1">CtkKt3</strain>
    </source>
</reference>
<name>A0A8S5UYP7_9CAUD</name>
<protein>
    <submittedName>
        <fullName evidence="1">Uncharacterized protein</fullName>
    </submittedName>
</protein>
<accession>A0A8S5UYP7</accession>
<organism evidence="1">
    <name type="scientific">Siphoviridae sp. ctkKt3</name>
    <dbReference type="NCBI Taxonomy" id="2825642"/>
    <lineage>
        <taxon>Viruses</taxon>
        <taxon>Duplodnaviria</taxon>
        <taxon>Heunggongvirae</taxon>
        <taxon>Uroviricota</taxon>
        <taxon>Caudoviricetes</taxon>
    </lineage>
</organism>
<evidence type="ECO:0000313" key="1">
    <source>
        <dbReference type="EMBL" id="DAF99624.1"/>
    </source>
</evidence>